<sequence length="99" mass="11005">MATLKELMAKQSPESQVRIAAKVEEMRQTIALHQLREELNISQTEMAAAMGIKQPTLAKMEQADNDPRLSTLKRYVAALGGELSIDVKLPNGKRIAFQI</sequence>
<dbReference type="EMBL" id="RRVG01000030">
    <property type="protein sequence ID" value="RRL42597.1"/>
    <property type="molecule type" value="Genomic_DNA"/>
</dbReference>
<dbReference type="SMART" id="SM00530">
    <property type="entry name" value="HTH_XRE"/>
    <property type="match status" value="1"/>
</dbReference>
<dbReference type="Gene3D" id="1.10.260.40">
    <property type="entry name" value="lambda repressor-like DNA-binding domains"/>
    <property type="match status" value="1"/>
</dbReference>
<dbReference type="CDD" id="cd00093">
    <property type="entry name" value="HTH_XRE"/>
    <property type="match status" value="1"/>
</dbReference>
<dbReference type="PROSITE" id="PS50943">
    <property type="entry name" value="HTH_CROC1"/>
    <property type="match status" value="1"/>
</dbReference>
<accession>A0A148H9Y3</accession>
<proteinExistence type="predicted"/>
<comment type="caution">
    <text evidence="3">The sequence shown here is derived from an EMBL/GenBank/DDBJ whole genome shotgun (WGS) entry which is preliminary data.</text>
</comment>
<dbReference type="EMBL" id="JASMQD010000001">
    <property type="protein sequence ID" value="MDK2696970.1"/>
    <property type="molecule type" value="Genomic_DNA"/>
</dbReference>
<evidence type="ECO:0000313" key="2">
    <source>
        <dbReference type="EMBL" id="MDK2696970.1"/>
    </source>
</evidence>
<evidence type="ECO:0000313" key="4">
    <source>
        <dbReference type="Proteomes" id="UP000272662"/>
    </source>
</evidence>
<feature type="domain" description="HTH cro/C1-type" evidence="1">
    <location>
        <begin position="32"/>
        <end position="88"/>
    </location>
</feature>
<reference evidence="2" key="2">
    <citation type="submission" date="2023-05" db="EMBL/GenBank/DDBJ databases">
        <title>Efficient inhibition of multidrug-resistant Escherichia coli by a new antibiotic combination.</title>
        <authorList>
            <person name="Lin T."/>
        </authorList>
    </citation>
    <scope>NUCLEOTIDE SEQUENCE</scope>
    <source>
        <strain evidence="2">YmmD45</strain>
    </source>
</reference>
<name>A0A148H9Y3_ECOLX</name>
<dbReference type="Pfam" id="PF01381">
    <property type="entry name" value="HTH_3"/>
    <property type="match status" value="1"/>
</dbReference>
<evidence type="ECO:0000259" key="1">
    <source>
        <dbReference type="PROSITE" id="PS50943"/>
    </source>
</evidence>
<dbReference type="InterPro" id="IPR010982">
    <property type="entry name" value="Lambda_DNA-bd_dom_sf"/>
</dbReference>
<dbReference type="InterPro" id="IPR001387">
    <property type="entry name" value="Cro/C1-type_HTH"/>
</dbReference>
<dbReference type="RefSeq" id="WP_000212552.1">
    <property type="nucleotide sequence ID" value="NZ_AP022173.1"/>
</dbReference>
<organism evidence="3 4">
    <name type="scientific">Escherichia coli</name>
    <dbReference type="NCBI Taxonomy" id="562"/>
    <lineage>
        <taxon>Bacteria</taxon>
        <taxon>Pseudomonadati</taxon>
        <taxon>Pseudomonadota</taxon>
        <taxon>Gammaproteobacteria</taxon>
        <taxon>Enterobacterales</taxon>
        <taxon>Enterobacteriaceae</taxon>
        <taxon>Escherichia</taxon>
    </lineage>
</organism>
<gene>
    <name evidence="3" type="ORF">DU321_20330</name>
    <name evidence="2" type="ORF">QO046_22050</name>
</gene>
<dbReference type="GO" id="GO:0003677">
    <property type="term" value="F:DNA binding"/>
    <property type="evidence" value="ECO:0007669"/>
    <property type="project" value="InterPro"/>
</dbReference>
<dbReference type="SUPFAM" id="SSF47413">
    <property type="entry name" value="lambda repressor-like DNA-binding domains"/>
    <property type="match status" value="1"/>
</dbReference>
<protein>
    <submittedName>
        <fullName evidence="2">Helix-turn-helix transcriptional regulator</fullName>
    </submittedName>
    <submittedName>
        <fullName evidence="3">XRE family transcriptional regulator</fullName>
    </submittedName>
</protein>
<evidence type="ECO:0000313" key="3">
    <source>
        <dbReference type="EMBL" id="RRL42597.1"/>
    </source>
</evidence>
<reference evidence="3 4" key="1">
    <citation type="submission" date="2018-11" db="EMBL/GenBank/DDBJ databases">
        <title>E. coli isolates of the female bladder.</title>
        <authorList>
            <person name="Garretto A."/>
            <person name="Miller-Ensminger T."/>
            <person name="Wolfe A.J."/>
            <person name="Putonti C."/>
        </authorList>
    </citation>
    <scope>NUCLEOTIDE SEQUENCE [LARGE SCALE GENOMIC DNA]</scope>
    <source>
        <strain evidence="3 4">UMB1727</strain>
    </source>
</reference>
<dbReference type="Proteomes" id="UP000272662">
    <property type="component" value="Unassembled WGS sequence"/>
</dbReference>
<dbReference type="Proteomes" id="UP001223829">
    <property type="component" value="Unassembled WGS sequence"/>
</dbReference>
<dbReference type="AlphaFoldDB" id="A0A148H9Y3"/>